<keyword evidence="9 14" id="KW-0540">Nuclease</keyword>
<evidence type="ECO:0000256" key="11">
    <source>
        <dbReference type="ARBA" id="ARBA00022759"/>
    </source>
</evidence>
<keyword evidence="13 14" id="KW-0464">Manganese</keyword>
<comment type="function">
    <text evidence="3 14 16">Endonuclease that specifically degrades the RNA of RNA-DNA hybrids.</text>
</comment>
<evidence type="ECO:0000256" key="8">
    <source>
        <dbReference type="ARBA" id="ARBA00022490"/>
    </source>
</evidence>
<dbReference type="Proteomes" id="UP000178149">
    <property type="component" value="Unassembled WGS sequence"/>
</dbReference>
<feature type="binding site" evidence="14 15">
    <location>
        <position position="25"/>
    </location>
    <ligand>
        <name>a divalent metal cation</name>
        <dbReference type="ChEBI" id="CHEBI:60240"/>
    </ligand>
</feature>
<protein>
    <recommendedName>
        <fullName evidence="7 14">Ribonuclease HII</fullName>
        <shortName evidence="14">RNase HII</shortName>
        <ecNumber evidence="6 14">3.1.26.4</ecNumber>
    </recommendedName>
</protein>
<keyword evidence="12 14" id="KW-0378">Hydrolase</keyword>
<comment type="subcellular location">
    <subcellularLocation>
        <location evidence="4 14">Cytoplasm</location>
    </subcellularLocation>
</comment>
<dbReference type="AlphaFoldDB" id="A0A1F6GC66"/>
<dbReference type="PANTHER" id="PTHR10954:SF18">
    <property type="entry name" value="RIBONUCLEASE HII"/>
    <property type="match status" value="1"/>
</dbReference>
<evidence type="ECO:0000256" key="5">
    <source>
        <dbReference type="ARBA" id="ARBA00007383"/>
    </source>
</evidence>
<dbReference type="InterPro" id="IPR024567">
    <property type="entry name" value="RNase_HII/HIII_dom"/>
</dbReference>
<comment type="caution">
    <text evidence="18">The sequence shown here is derived from an EMBL/GenBank/DDBJ whole genome shotgun (WGS) entry which is preliminary data.</text>
</comment>
<evidence type="ECO:0000256" key="12">
    <source>
        <dbReference type="ARBA" id="ARBA00022801"/>
    </source>
</evidence>
<evidence type="ECO:0000256" key="15">
    <source>
        <dbReference type="PROSITE-ProRule" id="PRU01319"/>
    </source>
</evidence>
<evidence type="ECO:0000256" key="3">
    <source>
        <dbReference type="ARBA" id="ARBA00004065"/>
    </source>
</evidence>
<feature type="domain" description="RNase H type-2" evidence="17">
    <location>
        <begin position="19"/>
        <end position="208"/>
    </location>
</feature>
<evidence type="ECO:0000313" key="18">
    <source>
        <dbReference type="EMBL" id="OGG95711.1"/>
    </source>
</evidence>
<evidence type="ECO:0000256" key="10">
    <source>
        <dbReference type="ARBA" id="ARBA00022723"/>
    </source>
</evidence>
<comment type="catalytic activity">
    <reaction evidence="1 14 15 16">
        <text>Endonucleolytic cleavage to 5'-phosphomonoester.</text>
        <dbReference type="EC" id="3.1.26.4"/>
    </reaction>
</comment>
<gene>
    <name evidence="14" type="primary">rnhB</name>
    <name evidence="18" type="ORF">A2V95_00720</name>
</gene>
<proteinExistence type="inferred from homology"/>
<evidence type="ECO:0000256" key="14">
    <source>
        <dbReference type="HAMAP-Rule" id="MF_00052"/>
    </source>
</evidence>
<evidence type="ECO:0000256" key="4">
    <source>
        <dbReference type="ARBA" id="ARBA00004496"/>
    </source>
</evidence>
<evidence type="ECO:0000256" key="6">
    <source>
        <dbReference type="ARBA" id="ARBA00012180"/>
    </source>
</evidence>
<feature type="binding site" evidence="14 15">
    <location>
        <position position="117"/>
    </location>
    <ligand>
        <name>a divalent metal cation</name>
        <dbReference type="ChEBI" id="CHEBI:60240"/>
    </ligand>
</feature>
<organism evidence="18 19">
    <name type="scientific">Candidatus Kuenenbacteria bacterium RBG_16_41_7</name>
    <dbReference type="NCBI Taxonomy" id="1798560"/>
    <lineage>
        <taxon>Bacteria</taxon>
        <taxon>Candidatus Kueneniibacteriota</taxon>
    </lineage>
</organism>
<dbReference type="InterPro" id="IPR001352">
    <property type="entry name" value="RNase_HII/HIII"/>
</dbReference>
<keyword evidence="10 14" id="KW-0479">Metal-binding</keyword>
<comment type="cofactor">
    <cofactor evidence="2">
        <name>Mg(2+)</name>
        <dbReference type="ChEBI" id="CHEBI:18420"/>
    </cofactor>
</comment>
<dbReference type="GO" id="GO:0005737">
    <property type="term" value="C:cytoplasm"/>
    <property type="evidence" value="ECO:0007669"/>
    <property type="project" value="UniProtKB-SubCell"/>
</dbReference>
<dbReference type="Pfam" id="PF01351">
    <property type="entry name" value="RNase_HII"/>
    <property type="match status" value="1"/>
</dbReference>
<dbReference type="EMBL" id="MFMV01000041">
    <property type="protein sequence ID" value="OGG95711.1"/>
    <property type="molecule type" value="Genomic_DNA"/>
</dbReference>
<dbReference type="InterPro" id="IPR036397">
    <property type="entry name" value="RNaseH_sf"/>
</dbReference>
<dbReference type="PANTHER" id="PTHR10954">
    <property type="entry name" value="RIBONUCLEASE H2 SUBUNIT A"/>
    <property type="match status" value="1"/>
</dbReference>
<evidence type="ECO:0000313" key="19">
    <source>
        <dbReference type="Proteomes" id="UP000178149"/>
    </source>
</evidence>
<dbReference type="GO" id="GO:0004523">
    <property type="term" value="F:RNA-DNA hybrid ribonuclease activity"/>
    <property type="evidence" value="ECO:0007669"/>
    <property type="project" value="UniProtKB-UniRule"/>
</dbReference>
<dbReference type="CDD" id="cd07182">
    <property type="entry name" value="RNase_HII_bacteria_HII_like"/>
    <property type="match status" value="1"/>
</dbReference>
<evidence type="ECO:0000256" key="16">
    <source>
        <dbReference type="RuleBase" id="RU003515"/>
    </source>
</evidence>
<dbReference type="NCBIfam" id="NF000594">
    <property type="entry name" value="PRK00015.1-1"/>
    <property type="match status" value="1"/>
</dbReference>
<dbReference type="NCBIfam" id="NF000595">
    <property type="entry name" value="PRK00015.1-3"/>
    <property type="match status" value="1"/>
</dbReference>
<evidence type="ECO:0000259" key="17">
    <source>
        <dbReference type="PROSITE" id="PS51975"/>
    </source>
</evidence>
<dbReference type="InterPro" id="IPR012337">
    <property type="entry name" value="RNaseH-like_sf"/>
</dbReference>
<comment type="similarity">
    <text evidence="5 14 16">Belongs to the RNase HII family.</text>
</comment>
<dbReference type="SUPFAM" id="SSF53098">
    <property type="entry name" value="Ribonuclease H-like"/>
    <property type="match status" value="1"/>
</dbReference>
<reference evidence="18 19" key="1">
    <citation type="journal article" date="2016" name="Nat. Commun.">
        <title>Thousands of microbial genomes shed light on interconnected biogeochemical processes in an aquifer system.</title>
        <authorList>
            <person name="Anantharaman K."/>
            <person name="Brown C.T."/>
            <person name="Hug L.A."/>
            <person name="Sharon I."/>
            <person name="Castelle C.J."/>
            <person name="Probst A.J."/>
            <person name="Thomas B.C."/>
            <person name="Singh A."/>
            <person name="Wilkins M.J."/>
            <person name="Karaoz U."/>
            <person name="Brodie E.L."/>
            <person name="Williams K.H."/>
            <person name="Hubbard S.S."/>
            <person name="Banfield J.F."/>
        </authorList>
    </citation>
    <scope>NUCLEOTIDE SEQUENCE [LARGE SCALE GENOMIC DNA]</scope>
</reference>
<dbReference type="HAMAP" id="MF_00052_B">
    <property type="entry name" value="RNase_HII_B"/>
    <property type="match status" value="1"/>
</dbReference>
<dbReference type="GO" id="GO:0030145">
    <property type="term" value="F:manganese ion binding"/>
    <property type="evidence" value="ECO:0007669"/>
    <property type="project" value="UniProtKB-UniRule"/>
</dbReference>
<dbReference type="GO" id="GO:0006298">
    <property type="term" value="P:mismatch repair"/>
    <property type="evidence" value="ECO:0007669"/>
    <property type="project" value="TreeGrafter"/>
</dbReference>
<dbReference type="InterPro" id="IPR022898">
    <property type="entry name" value="RNase_HII"/>
</dbReference>
<dbReference type="GO" id="GO:0043137">
    <property type="term" value="P:DNA replication, removal of RNA primer"/>
    <property type="evidence" value="ECO:0007669"/>
    <property type="project" value="TreeGrafter"/>
</dbReference>
<keyword evidence="8 14" id="KW-0963">Cytoplasm</keyword>
<feature type="binding site" evidence="14 15">
    <location>
        <position position="26"/>
    </location>
    <ligand>
        <name>a divalent metal cation</name>
        <dbReference type="ChEBI" id="CHEBI:60240"/>
    </ligand>
</feature>
<sequence length="209" mass="23432">MFILPNYKIENELYRQGYRNIAGLDEAGRGAWAGPVVAAAVVLPPKLKIKGLRDSKLLSLKQREELFVVIKKNALAIGVGIVSEKTIDSEGIIGATRRAFLAAAEKIKEQVEYLLVDGIKFFGHYLPTSFYIKGDRKIISIAAASIVAKVTRDCILIDYHKEYPLYGFDQHKGYGTAQHMESLEKHGPCAIHRQSFRPIFELGKERLED</sequence>
<evidence type="ECO:0000256" key="1">
    <source>
        <dbReference type="ARBA" id="ARBA00000077"/>
    </source>
</evidence>
<evidence type="ECO:0000256" key="2">
    <source>
        <dbReference type="ARBA" id="ARBA00001946"/>
    </source>
</evidence>
<accession>A0A1F6GC66</accession>
<dbReference type="PROSITE" id="PS51975">
    <property type="entry name" value="RNASE_H_2"/>
    <property type="match status" value="1"/>
</dbReference>
<dbReference type="EC" id="3.1.26.4" evidence="6 14"/>
<evidence type="ECO:0000256" key="9">
    <source>
        <dbReference type="ARBA" id="ARBA00022722"/>
    </source>
</evidence>
<dbReference type="Gene3D" id="3.30.420.10">
    <property type="entry name" value="Ribonuclease H-like superfamily/Ribonuclease H"/>
    <property type="match status" value="1"/>
</dbReference>
<dbReference type="GO" id="GO:0032299">
    <property type="term" value="C:ribonuclease H2 complex"/>
    <property type="evidence" value="ECO:0007669"/>
    <property type="project" value="TreeGrafter"/>
</dbReference>
<name>A0A1F6GC66_9BACT</name>
<evidence type="ECO:0000256" key="7">
    <source>
        <dbReference type="ARBA" id="ARBA00019179"/>
    </source>
</evidence>
<evidence type="ECO:0000256" key="13">
    <source>
        <dbReference type="ARBA" id="ARBA00023211"/>
    </source>
</evidence>
<dbReference type="GO" id="GO:0003723">
    <property type="term" value="F:RNA binding"/>
    <property type="evidence" value="ECO:0007669"/>
    <property type="project" value="UniProtKB-UniRule"/>
</dbReference>
<keyword evidence="11 14" id="KW-0255">Endonuclease</keyword>
<comment type="cofactor">
    <cofactor evidence="14 15">
        <name>Mn(2+)</name>
        <dbReference type="ChEBI" id="CHEBI:29035"/>
    </cofactor>
    <cofactor evidence="14 15">
        <name>Mg(2+)</name>
        <dbReference type="ChEBI" id="CHEBI:18420"/>
    </cofactor>
    <text evidence="14 15">Manganese or magnesium. Binds 1 divalent metal ion per monomer in the absence of substrate. May bind a second metal ion after substrate binding.</text>
</comment>